<evidence type="ECO:0000259" key="2">
    <source>
        <dbReference type="Pfam" id="PF02498"/>
    </source>
</evidence>
<accession>A0A917HZS2</accession>
<feature type="domain" description="Bro-N" evidence="2">
    <location>
        <begin position="29"/>
        <end position="120"/>
    </location>
</feature>
<feature type="region of interest" description="Disordered" evidence="1">
    <location>
        <begin position="265"/>
        <end position="296"/>
    </location>
</feature>
<feature type="compositionally biased region" description="Basic and acidic residues" evidence="1">
    <location>
        <begin position="278"/>
        <end position="290"/>
    </location>
</feature>
<organism evidence="3 4">
    <name type="scientific">Parapedobacter pyrenivorans</name>
    <dbReference type="NCBI Taxonomy" id="1305674"/>
    <lineage>
        <taxon>Bacteria</taxon>
        <taxon>Pseudomonadati</taxon>
        <taxon>Bacteroidota</taxon>
        <taxon>Sphingobacteriia</taxon>
        <taxon>Sphingobacteriales</taxon>
        <taxon>Sphingobacteriaceae</taxon>
        <taxon>Parapedobacter</taxon>
    </lineage>
</organism>
<evidence type="ECO:0000256" key="1">
    <source>
        <dbReference type="SAM" id="MobiDB-lite"/>
    </source>
</evidence>
<sequence length="296" mass="33550">MQNVSLPYNQHDNLLMVTHLQTQSIFEQIKQVDTDGNEFWKARTLAKVLGYLEYRNFKPVITKAKEACKNSNQDVLDHFVQFHEMVKIGSGAIRKVEDIKLSRYACYLIVQNADPSKEVVAVGQTYFAVQTRIQEIQQMEAYNRLATEEEKRLFLRNELSRHNTQLAAAAKNAGVVEPVDYAIFQNHGYKGLYGGLDAKAIHARKGLKKSQQILDHMGSTELAANLFRATQTEEKLRRENTKGKTAANQTHYEVGKTVRKTIKELGGTMPEDLPTADSIKKLEKGKETKKVKGKKP</sequence>
<evidence type="ECO:0000313" key="3">
    <source>
        <dbReference type="EMBL" id="GGH00246.1"/>
    </source>
</evidence>
<dbReference type="AlphaFoldDB" id="A0A917HZS2"/>
<reference evidence="3" key="1">
    <citation type="journal article" date="2014" name="Int. J. Syst. Evol. Microbiol.">
        <title>Complete genome sequence of Corynebacterium casei LMG S-19264T (=DSM 44701T), isolated from a smear-ripened cheese.</title>
        <authorList>
            <consortium name="US DOE Joint Genome Institute (JGI-PGF)"/>
            <person name="Walter F."/>
            <person name="Albersmeier A."/>
            <person name="Kalinowski J."/>
            <person name="Ruckert C."/>
        </authorList>
    </citation>
    <scope>NUCLEOTIDE SEQUENCE</scope>
    <source>
        <strain evidence="3">CGMCC 1.12195</strain>
    </source>
</reference>
<dbReference type="Pfam" id="PF02498">
    <property type="entry name" value="Bro-N"/>
    <property type="match status" value="1"/>
</dbReference>
<comment type="caution">
    <text evidence="3">The sequence shown here is derived from an EMBL/GenBank/DDBJ whole genome shotgun (WGS) entry which is preliminary data.</text>
</comment>
<proteinExistence type="predicted"/>
<dbReference type="EMBL" id="BMER01000005">
    <property type="protein sequence ID" value="GGH00246.1"/>
    <property type="molecule type" value="Genomic_DNA"/>
</dbReference>
<protein>
    <submittedName>
        <fullName evidence="3">DNA-damage-inducible protein D</fullName>
    </submittedName>
</protein>
<evidence type="ECO:0000313" key="4">
    <source>
        <dbReference type="Proteomes" id="UP000660862"/>
    </source>
</evidence>
<reference evidence="3" key="2">
    <citation type="submission" date="2020-09" db="EMBL/GenBank/DDBJ databases">
        <authorList>
            <person name="Sun Q."/>
            <person name="Zhou Y."/>
        </authorList>
    </citation>
    <scope>NUCLEOTIDE SEQUENCE</scope>
    <source>
        <strain evidence="3">CGMCC 1.12195</strain>
    </source>
</reference>
<dbReference type="InterPro" id="IPR003497">
    <property type="entry name" value="BRO_N_domain"/>
</dbReference>
<dbReference type="Proteomes" id="UP000660862">
    <property type="component" value="Unassembled WGS sequence"/>
</dbReference>
<dbReference type="NCBIfam" id="NF008573">
    <property type="entry name" value="PRK11525.1"/>
    <property type="match status" value="1"/>
</dbReference>
<name>A0A917HZS2_9SPHI</name>
<gene>
    <name evidence="3" type="primary">dinD</name>
    <name evidence="3" type="ORF">GCM10007415_40230</name>
</gene>
<keyword evidence="4" id="KW-1185">Reference proteome</keyword>